<dbReference type="Gene3D" id="3.30.160.60">
    <property type="entry name" value="Classic Zinc Finger"/>
    <property type="match status" value="1"/>
</dbReference>
<sequence length="100" mass="11969">MFLHQTSKIRHEKSHEADPEHKFVCPICWKRTKTKEELDLHIKEHNNRPKRHTCKVCGEAFCRRMLLDNHVLLNHTNEEEISKKEKEIIVYGLIEATKQL</sequence>
<dbReference type="PROSITE" id="PS00028">
    <property type="entry name" value="ZINC_FINGER_C2H2_1"/>
    <property type="match status" value="1"/>
</dbReference>
<name>A0AAV8ZWB7_9CUCU</name>
<dbReference type="PROSITE" id="PS50157">
    <property type="entry name" value="ZINC_FINGER_C2H2_2"/>
    <property type="match status" value="2"/>
</dbReference>
<protein>
    <recommendedName>
        <fullName evidence="2">C2H2-type domain-containing protein</fullName>
    </recommendedName>
</protein>
<evidence type="ECO:0000313" key="4">
    <source>
        <dbReference type="Proteomes" id="UP001162156"/>
    </source>
</evidence>
<keyword evidence="4" id="KW-1185">Reference proteome</keyword>
<gene>
    <name evidence="3" type="ORF">NQ314_000732</name>
</gene>
<keyword evidence="1" id="KW-0479">Metal-binding</keyword>
<evidence type="ECO:0000259" key="2">
    <source>
        <dbReference type="PROSITE" id="PS50157"/>
    </source>
</evidence>
<evidence type="ECO:0000256" key="1">
    <source>
        <dbReference type="PROSITE-ProRule" id="PRU00042"/>
    </source>
</evidence>
<dbReference type="EMBL" id="JANEYF010000215">
    <property type="protein sequence ID" value="KAJ8971399.1"/>
    <property type="molecule type" value="Genomic_DNA"/>
</dbReference>
<proteinExistence type="predicted"/>
<dbReference type="AlphaFoldDB" id="A0AAV8ZWB7"/>
<reference evidence="3" key="1">
    <citation type="journal article" date="2023" name="Insect Mol. Biol.">
        <title>Genome sequencing provides insights into the evolution of gene families encoding plant cell wall-degrading enzymes in longhorned beetles.</title>
        <authorList>
            <person name="Shin N.R."/>
            <person name="Okamura Y."/>
            <person name="Kirsch R."/>
            <person name="Pauchet Y."/>
        </authorList>
    </citation>
    <scope>NUCLEOTIDE SEQUENCE</scope>
    <source>
        <strain evidence="3">RBIC_L_NR</strain>
    </source>
</reference>
<dbReference type="Proteomes" id="UP001162156">
    <property type="component" value="Unassembled WGS sequence"/>
</dbReference>
<dbReference type="SUPFAM" id="SSF57667">
    <property type="entry name" value="beta-beta-alpha zinc fingers"/>
    <property type="match status" value="1"/>
</dbReference>
<dbReference type="InterPro" id="IPR036236">
    <property type="entry name" value="Znf_C2H2_sf"/>
</dbReference>
<feature type="domain" description="C2H2-type" evidence="2">
    <location>
        <begin position="52"/>
        <end position="80"/>
    </location>
</feature>
<accession>A0AAV8ZWB7</accession>
<evidence type="ECO:0000313" key="3">
    <source>
        <dbReference type="EMBL" id="KAJ8971399.1"/>
    </source>
</evidence>
<keyword evidence="1" id="KW-0862">Zinc</keyword>
<comment type="caution">
    <text evidence="3">The sequence shown here is derived from an EMBL/GenBank/DDBJ whole genome shotgun (WGS) entry which is preliminary data.</text>
</comment>
<dbReference type="Pfam" id="PF00096">
    <property type="entry name" value="zf-C2H2"/>
    <property type="match status" value="2"/>
</dbReference>
<dbReference type="InterPro" id="IPR013087">
    <property type="entry name" value="Znf_C2H2_type"/>
</dbReference>
<organism evidence="3 4">
    <name type="scientific">Rhamnusium bicolor</name>
    <dbReference type="NCBI Taxonomy" id="1586634"/>
    <lineage>
        <taxon>Eukaryota</taxon>
        <taxon>Metazoa</taxon>
        <taxon>Ecdysozoa</taxon>
        <taxon>Arthropoda</taxon>
        <taxon>Hexapoda</taxon>
        <taxon>Insecta</taxon>
        <taxon>Pterygota</taxon>
        <taxon>Neoptera</taxon>
        <taxon>Endopterygota</taxon>
        <taxon>Coleoptera</taxon>
        <taxon>Polyphaga</taxon>
        <taxon>Cucujiformia</taxon>
        <taxon>Chrysomeloidea</taxon>
        <taxon>Cerambycidae</taxon>
        <taxon>Lepturinae</taxon>
        <taxon>Rhagiini</taxon>
        <taxon>Rhamnusium</taxon>
    </lineage>
</organism>
<feature type="domain" description="C2H2-type" evidence="2">
    <location>
        <begin position="23"/>
        <end position="50"/>
    </location>
</feature>
<keyword evidence="1" id="KW-0863">Zinc-finger</keyword>
<dbReference type="SMART" id="SM00355">
    <property type="entry name" value="ZnF_C2H2"/>
    <property type="match status" value="2"/>
</dbReference>
<dbReference type="GO" id="GO:0008270">
    <property type="term" value="F:zinc ion binding"/>
    <property type="evidence" value="ECO:0007669"/>
    <property type="project" value="UniProtKB-KW"/>
</dbReference>